<dbReference type="SUPFAM" id="SSF50324">
    <property type="entry name" value="Inorganic pyrophosphatase"/>
    <property type="match status" value="1"/>
</dbReference>
<dbReference type="GO" id="GO:0005737">
    <property type="term" value="C:cytoplasm"/>
    <property type="evidence" value="ECO:0007669"/>
    <property type="project" value="InterPro"/>
</dbReference>
<dbReference type="CDD" id="cd00412">
    <property type="entry name" value="pyrophosphatase"/>
    <property type="match status" value="1"/>
</dbReference>
<organism evidence="8 9">
    <name type="scientific">Wickerhamomyces ciferrii (strain ATCC 14091 / BCRC 22168 / CBS 111 / JCM 3599 / NBRC 0793 / NRRL Y-1031 F-60-10)</name>
    <name type="common">Yeast</name>
    <name type="synonym">Pichia ciferrii</name>
    <dbReference type="NCBI Taxonomy" id="1206466"/>
    <lineage>
        <taxon>Eukaryota</taxon>
        <taxon>Fungi</taxon>
        <taxon>Dikarya</taxon>
        <taxon>Ascomycota</taxon>
        <taxon>Saccharomycotina</taxon>
        <taxon>Saccharomycetes</taxon>
        <taxon>Phaffomycetales</taxon>
        <taxon>Wickerhamomycetaceae</taxon>
        <taxon>Wickerhamomyces</taxon>
    </lineage>
</organism>
<keyword evidence="5 8" id="KW-0378">Hydrolase</keyword>
<dbReference type="PROSITE" id="PS00387">
    <property type="entry name" value="PPASE"/>
    <property type="match status" value="1"/>
</dbReference>
<dbReference type="EC" id="3.6.1.1" evidence="3"/>
<evidence type="ECO:0000313" key="9">
    <source>
        <dbReference type="Proteomes" id="UP000009328"/>
    </source>
</evidence>
<dbReference type="HOGENOM" id="CLU_040684_0_2_1"/>
<evidence type="ECO:0000256" key="1">
    <source>
        <dbReference type="ARBA" id="ARBA00001946"/>
    </source>
</evidence>
<dbReference type="EMBL" id="CAIF01000188">
    <property type="protein sequence ID" value="CCH45322.1"/>
    <property type="molecule type" value="Genomic_DNA"/>
</dbReference>
<keyword evidence="6" id="KW-0460">Magnesium</keyword>
<dbReference type="FunCoup" id="K0KTI2">
    <property type="interactions" value="270"/>
</dbReference>
<comment type="cofactor">
    <cofactor evidence="1">
        <name>Mg(2+)</name>
        <dbReference type="ChEBI" id="CHEBI:18420"/>
    </cofactor>
</comment>
<evidence type="ECO:0000256" key="7">
    <source>
        <dbReference type="ARBA" id="ARBA00032535"/>
    </source>
</evidence>
<dbReference type="InterPro" id="IPR036649">
    <property type="entry name" value="Pyrophosphatase_sf"/>
</dbReference>
<dbReference type="Gene3D" id="3.90.80.10">
    <property type="entry name" value="Inorganic pyrophosphatase"/>
    <property type="match status" value="1"/>
</dbReference>
<comment type="similarity">
    <text evidence="2">Belongs to the PPase family.</text>
</comment>
<dbReference type="PANTHER" id="PTHR10286">
    <property type="entry name" value="INORGANIC PYROPHOSPHATASE"/>
    <property type="match status" value="1"/>
</dbReference>
<dbReference type="GO" id="GO:0004427">
    <property type="term" value="F:inorganic diphosphate phosphatase activity"/>
    <property type="evidence" value="ECO:0007669"/>
    <property type="project" value="UniProtKB-EC"/>
</dbReference>
<dbReference type="InterPro" id="IPR008162">
    <property type="entry name" value="Pyrophosphatase"/>
</dbReference>
<evidence type="ECO:0000256" key="5">
    <source>
        <dbReference type="ARBA" id="ARBA00022801"/>
    </source>
</evidence>
<keyword evidence="9" id="KW-1185">Reference proteome</keyword>
<dbReference type="STRING" id="1206466.K0KTI2"/>
<evidence type="ECO:0000256" key="4">
    <source>
        <dbReference type="ARBA" id="ARBA00022723"/>
    </source>
</evidence>
<keyword evidence="4" id="KW-0479">Metal-binding</keyword>
<sequence length="314" mass="35331">MKSNIQYCLKLSKMSAVARLNQTARHISTAVGYNTVTEGSKYSSDFKAYLQLPNGELGSYFHDIPLNLNKEKKTVNVIVEISRWSNAKFEISKKNALNPITQDIKLGNVRFVNNIFPFKGYMHNYGAIPQTWDDPTIVDKETGFRGDDDPIDICEIGQRVAKLGDVFEAKVLGALALIDDGELDWKVFVIDSRDPLAKEINDIGDIDARFPGLLESTRKWFKDYKIPDGKPENEFGFNGEFLNADKAIDVISHSNAAWKKLTEGQLEYPKLPHIENTTLNGSPGFIKAKTEDFITQSDNPDAEIPESVDRVYFV</sequence>
<reference evidence="8 9" key="1">
    <citation type="journal article" date="2012" name="Eukaryot. Cell">
        <title>Draft genome sequence of Wickerhamomyces ciferrii NRRL Y-1031 F-60-10.</title>
        <authorList>
            <person name="Schneider J."/>
            <person name="Andrea H."/>
            <person name="Blom J."/>
            <person name="Jaenicke S."/>
            <person name="Ruckert C."/>
            <person name="Schorsch C."/>
            <person name="Szczepanowski R."/>
            <person name="Farwick M."/>
            <person name="Goesmann A."/>
            <person name="Puhler A."/>
            <person name="Schaffer S."/>
            <person name="Tauch A."/>
            <person name="Kohler T."/>
            <person name="Brinkrolf K."/>
        </authorList>
    </citation>
    <scope>NUCLEOTIDE SEQUENCE [LARGE SCALE GENOMIC DNA]</scope>
    <source>
        <strain evidence="9">ATCC 14091 / BCRC 22168 / CBS 111 / JCM 3599 / NBRC 0793 / NRRL Y-1031 F-60-10</strain>
    </source>
</reference>
<evidence type="ECO:0000256" key="2">
    <source>
        <dbReference type="ARBA" id="ARBA00006220"/>
    </source>
</evidence>
<dbReference type="InParanoid" id="K0KTI2"/>
<dbReference type="GO" id="GO:0006796">
    <property type="term" value="P:phosphate-containing compound metabolic process"/>
    <property type="evidence" value="ECO:0007669"/>
    <property type="project" value="InterPro"/>
</dbReference>
<dbReference type="eggNOG" id="KOG1626">
    <property type="taxonomic scope" value="Eukaryota"/>
</dbReference>
<protein>
    <recommendedName>
        <fullName evidence="3">inorganic diphosphatase</fullName>
        <ecNumber evidence="3">3.6.1.1</ecNumber>
    </recommendedName>
    <alternativeName>
        <fullName evidence="7">Pyrophosphate phospho-hydrolase</fullName>
    </alternativeName>
</protein>
<name>K0KTI2_WICCF</name>
<evidence type="ECO:0000313" key="8">
    <source>
        <dbReference type="EMBL" id="CCH45322.1"/>
    </source>
</evidence>
<gene>
    <name evidence="8" type="ORF">BN7_4904</name>
</gene>
<dbReference type="AlphaFoldDB" id="K0KTI2"/>
<dbReference type="Proteomes" id="UP000009328">
    <property type="component" value="Unassembled WGS sequence"/>
</dbReference>
<evidence type="ECO:0000256" key="6">
    <source>
        <dbReference type="ARBA" id="ARBA00022842"/>
    </source>
</evidence>
<proteinExistence type="inferred from homology"/>
<evidence type="ECO:0000256" key="3">
    <source>
        <dbReference type="ARBA" id="ARBA00012146"/>
    </source>
</evidence>
<dbReference type="GO" id="GO:0000287">
    <property type="term" value="F:magnesium ion binding"/>
    <property type="evidence" value="ECO:0007669"/>
    <property type="project" value="InterPro"/>
</dbReference>
<comment type="caution">
    <text evidence="8">The sequence shown here is derived from an EMBL/GenBank/DDBJ whole genome shotgun (WGS) entry which is preliminary data.</text>
</comment>
<dbReference type="FunFam" id="3.90.80.10:FF:000007">
    <property type="entry name" value="Inorganic pyrophosphatase, mitochondrial"/>
    <property type="match status" value="1"/>
</dbReference>
<accession>K0KTI2</accession>
<dbReference type="Pfam" id="PF00719">
    <property type="entry name" value="Pyrophosphatase"/>
    <property type="match status" value="1"/>
</dbReference>